<gene>
    <name evidence="2" type="ORF">IAI61_06555</name>
</gene>
<dbReference type="EMBL" id="JACTNG010000003">
    <property type="protein sequence ID" value="MBO1078685.1"/>
    <property type="molecule type" value="Genomic_DNA"/>
</dbReference>
<name>A0ABS3KMI5_9PROT</name>
<sequence>MGKLGTAAALAMVLGTAACSNPYDPGQRAVGGGLLGAGAGAAVSGITGGNVGTGALVGGALGAVGGAVTTPSAPAYGPNGGYPPRGYQRGYGY</sequence>
<evidence type="ECO:0000256" key="1">
    <source>
        <dbReference type="SAM" id="SignalP"/>
    </source>
</evidence>
<proteinExistence type="predicted"/>
<dbReference type="PROSITE" id="PS51257">
    <property type="entry name" value="PROKAR_LIPOPROTEIN"/>
    <property type="match status" value="1"/>
</dbReference>
<evidence type="ECO:0000313" key="2">
    <source>
        <dbReference type="EMBL" id="MBO1078685.1"/>
    </source>
</evidence>
<protein>
    <recommendedName>
        <fullName evidence="4">Cell envelope biogenesis protein OmpA</fullName>
    </recommendedName>
</protein>
<evidence type="ECO:0008006" key="4">
    <source>
        <dbReference type="Google" id="ProtNLM"/>
    </source>
</evidence>
<organism evidence="2 3">
    <name type="scientific">Roseomonas haemaphysalidis</name>
    <dbReference type="NCBI Taxonomy" id="2768162"/>
    <lineage>
        <taxon>Bacteria</taxon>
        <taxon>Pseudomonadati</taxon>
        <taxon>Pseudomonadota</taxon>
        <taxon>Alphaproteobacteria</taxon>
        <taxon>Acetobacterales</taxon>
        <taxon>Roseomonadaceae</taxon>
        <taxon>Roseomonas</taxon>
    </lineage>
</organism>
<accession>A0ABS3KMI5</accession>
<keyword evidence="1" id="KW-0732">Signal</keyword>
<reference evidence="2 3" key="1">
    <citation type="submission" date="2020-09" db="EMBL/GenBank/DDBJ databases">
        <title>Roseomonas.</title>
        <authorList>
            <person name="Zhu W."/>
        </authorList>
    </citation>
    <scope>NUCLEOTIDE SEQUENCE [LARGE SCALE GENOMIC DNA]</scope>
    <source>
        <strain evidence="2 3">573</strain>
    </source>
</reference>
<keyword evidence="3" id="KW-1185">Reference proteome</keyword>
<feature type="signal peptide" evidence="1">
    <location>
        <begin position="1"/>
        <end position="20"/>
    </location>
</feature>
<evidence type="ECO:0000313" key="3">
    <source>
        <dbReference type="Proteomes" id="UP001518989"/>
    </source>
</evidence>
<feature type="chain" id="PRO_5046464187" description="Cell envelope biogenesis protein OmpA" evidence="1">
    <location>
        <begin position="21"/>
        <end position="93"/>
    </location>
</feature>
<comment type="caution">
    <text evidence="2">The sequence shown here is derived from an EMBL/GenBank/DDBJ whole genome shotgun (WGS) entry which is preliminary data.</text>
</comment>
<dbReference type="Proteomes" id="UP001518989">
    <property type="component" value="Unassembled WGS sequence"/>
</dbReference>